<evidence type="ECO:0000313" key="1">
    <source>
        <dbReference type="EMBL" id="CAA7028204.1"/>
    </source>
</evidence>
<keyword evidence="2" id="KW-1185">Reference proteome</keyword>
<proteinExistence type="predicted"/>
<gene>
    <name evidence="1" type="ORF">MERR_LOCUS15439</name>
</gene>
<dbReference type="AlphaFoldDB" id="A0A6D2IRF5"/>
<protein>
    <submittedName>
        <fullName evidence="1">Uncharacterized protein</fullName>
    </submittedName>
</protein>
<dbReference type="Proteomes" id="UP000467841">
    <property type="component" value="Unassembled WGS sequence"/>
</dbReference>
<name>A0A6D2IRF5_9BRAS</name>
<dbReference type="EMBL" id="CACVBM020001064">
    <property type="protein sequence ID" value="CAA7028204.1"/>
    <property type="molecule type" value="Genomic_DNA"/>
</dbReference>
<accession>A0A6D2IRF5</accession>
<organism evidence="1 2">
    <name type="scientific">Microthlaspi erraticum</name>
    <dbReference type="NCBI Taxonomy" id="1685480"/>
    <lineage>
        <taxon>Eukaryota</taxon>
        <taxon>Viridiplantae</taxon>
        <taxon>Streptophyta</taxon>
        <taxon>Embryophyta</taxon>
        <taxon>Tracheophyta</taxon>
        <taxon>Spermatophyta</taxon>
        <taxon>Magnoliopsida</taxon>
        <taxon>eudicotyledons</taxon>
        <taxon>Gunneridae</taxon>
        <taxon>Pentapetalae</taxon>
        <taxon>rosids</taxon>
        <taxon>malvids</taxon>
        <taxon>Brassicales</taxon>
        <taxon>Brassicaceae</taxon>
        <taxon>Coluteocarpeae</taxon>
        <taxon>Microthlaspi</taxon>
    </lineage>
</organism>
<reference evidence="1" key="1">
    <citation type="submission" date="2020-01" db="EMBL/GenBank/DDBJ databases">
        <authorList>
            <person name="Mishra B."/>
        </authorList>
    </citation>
    <scope>NUCLEOTIDE SEQUENCE [LARGE SCALE GENOMIC DNA]</scope>
</reference>
<sequence>METLKRKERDEKAIESRKKRVRRKEIVNAKNQEKLFHMAVNVKKIEIMAGQVHIMIKRAIKISKTEENDHTQE</sequence>
<comment type="caution">
    <text evidence="1">The sequence shown here is derived from an EMBL/GenBank/DDBJ whole genome shotgun (WGS) entry which is preliminary data.</text>
</comment>
<evidence type="ECO:0000313" key="2">
    <source>
        <dbReference type="Proteomes" id="UP000467841"/>
    </source>
</evidence>